<dbReference type="EMBL" id="JAPDOD010000032">
    <property type="protein sequence ID" value="MDA0164306.1"/>
    <property type="molecule type" value="Genomic_DNA"/>
</dbReference>
<feature type="region of interest" description="Disordered" evidence="1">
    <location>
        <begin position="212"/>
        <end position="248"/>
    </location>
</feature>
<evidence type="ECO:0000313" key="3">
    <source>
        <dbReference type="Proteomes" id="UP001149140"/>
    </source>
</evidence>
<evidence type="ECO:0000313" key="2">
    <source>
        <dbReference type="EMBL" id="MDA0164306.1"/>
    </source>
</evidence>
<protein>
    <submittedName>
        <fullName evidence="2">Uncharacterized protein</fullName>
    </submittedName>
</protein>
<sequence length="346" mass="36027">MFLAALTVGASRADAATFLGSQDTSATPDAFACADCAPGLDVGFRQFALRLATVDAPEDGVITTASVNARRIAGTEAPRIAVLRPAADGVSLTVAASAPLPLAGDVSHADDLHLPMERGDALGFLYRTGEVALGVRNRPRPDGALQSFTLPCAPCGMDGGTGTELLFDAVLEPDVDQDSLGDETQDPDGGGLGPNWTDDWFRDWDAGDGLDDDATADFGDSRNGGSDNNSSGSGGGKKRKVPKDLRLLESDRRGMKTSLLISAPKAGMVSASVTLPGNAKTGAGPFTTILTGSKRVKHAGLVRLRLASTPAGAHVLARRKHVRTKVVVAYFPRKSTLSLLMRSARF</sequence>
<gene>
    <name evidence="2" type="ORF">OM076_28810</name>
</gene>
<reference evidence="2" key="1">
    <citation type="submission" date="2022-10" db="EMBL/GenBank/DDBJ databases">
        <title>The WGS of Solirubrobacter ginsenosidimutans DSM 21036.</title>
        <authorList>
            <person name="Jiang Z."/>
        </authorList>
    </citation>
    <scope>NUCLEOTIDE SEQUENCE</scope>
    <source>
        <strain evidence="2">DSM 21036</strain>
    </source>
</reference>
<feature type="region of interest" description="Disordered" evidence="1">
    <location>
        <begin position="176"/>
        <end position="198"/>
    </location>
</feature>
<dbReference type="Proteomes" id="UP001149140">
    <property type="component" value="Unassembled WGS sequence"/>
</dbReference>
<comment type="caution">
    <text evidence="2">The sequence shown here is derived from an EMBL/GenBank/DDBJ whole genome shotgun (WGS) entry which is preliminary data.</text>
</comment>
<keyword evidence="3" id="KW-1185">Reference proteome</keyword>
<organism evidence="2 3">
    <name type="scientific">Solirubrobacter ginsenosidimutans</name>
    <dbReference type="NCBI Taxonomy" id="490573"/>
    <lineage>
        <taxon>Bacteria</taxon>
        <taxon>Bacillati</taxon>
        <taxon>Actinomycetota</taxon>
        <taxon>Thermoleophilia</taxon>
        <taxon>Solirubrobacterales</taxon>
        <taxon>Solirubrobacteraceae</taxon>
        <taxon>Solirubrobacter</taxon>
    </lineage>
</organism>
<feature type="compositionally biased region" description="Acidic residues" evidence="1">
    <location>
        <begin position="176"/>
        <end position="186"/>
    </location>
</feature>
<evidence type="ECO:0000256" key="1">
    <source>
        <dbReference type="SAM" id="MobiDB-lite"/>
    </source>
</evidence>
<dbReference type="AlphaFoldDB" id="A0A9X3MZ48"/>
<name>A0A9X3MZ48_9ACTN</name>
<proteinExistence type="predicted"/>
<accession>A0A9X3MZ48</accession>
<dbReference type="RefSeq" id="WP_270043557.1">
    <property type="nucleotide sequence ID" value="NZ_JAPDOD010000032.1"/>
</dbReference>
<feature type="compositionally biased region" description="Low complexity" evidence="1">
    <location>
        <begin position="216"/>
        <end position="231"/>
    </location>
</feature>